<feature type="domain" description="Disease resistance protein At4g27190-like leucine-rich repeats" evidence="2">
    <location>
        <begin position="54"/>
        <end position="175"/>
    </location>
</feature>
<gene>
    <name evidence="3" type="ORF">RchiOBHm_Chr6g0282061</name>
</gene>
<dbReference type="Gene3D" id="3.80.10.10">
    <property type="entry name" value="Ribonuclease Inhibitor"/>
    <property type="match status" value="1"/>
</dbReference>
<dbReference type="PANTHER" id="PTHR33463:SF145">
    <property type="entry name" value="NB-ARC DOMAIN-CONTAINING PROTEIN"/>
    <property type="match status" value="1"/>
</dbReference>
<dbReference type="EMBL" id="PDCK01000044">
    <property type="protein sequence ID" value="PRQ25301.1"/>
    <property type="molecule type" value="Genomic_DNA"/>
</dbReference>
<accession>A0A2P6PTN7</accession>
<name>A0A2P6PTN7_ROSCH</name>
<dbReference type="PANTHER" id="PTHR33463">
    <property type="entry name" value="NB-ARC DOMAIN-CONTAINING PROTEIN-RELATED"/>
    <property type="match status" value="1"/>
</dbReference>
<evidence type="ECO:0000256" key="1">
    <source>
        <dbReference type="ARBA" id="ARBA00022821"/>
    </source>
</evidence>
<evidence type="ECO:0000259" key="2">
    <source>
        <dbReference type="Pfam" id="PF23247"/>
    </source>
</evidence>
<organism evidence="3 4">
    <name type="scientific">Rosa chinensis</name>
    <name type="common">China rose</name>
    <dbReference type="NCBI Taxonomy" id="74649"/>
    <lineage>
        <taxon>Eukaryota</taxon>
        <taxon>Viridiplantae</taxon>
        <taxon>Streptophyta</taxon>
        <taxon>Embryophyta</taxon>
        <taxon>Tracheophyta</taxon>
        <taxon>Spermatophyta</taxon>
        <taxon>Magnoliopsida</taxon>
        <taxon>eudicotyledons</taxon>
        <taxon>Gunneridae</taxon>
        <taxon>Pentapetalae</taxon>
        <taxon>rosids</taxon>
        <taxon>fabids</taxon>
        <taxon>Rosales</taxon>
        <taxon>Rosaceae</taxon>
        <taxon>Rosoideae</taxon>
        <taxon>Rosoideae incertae sedis</taxon>
        <taxon>Rosa</taxon>
    </lineage>
</organism>
<evidence type="ECO:0000313" key="3">
    <source>
        <dbReference type="EMBL" id="PRQ25301.1"/>
    </source>
</evidence>
<keyword evidence="1" id="KW-0611">Plant defense</keyword>
<dbReference type="AlphaFoldDB" id="A0A2P6PTN7"/>
<dbReference type="InterPro" id="IPR050905">
    <property type="entry name" value="Plant_NBS-LRR"/>
</dbReference>
<proteinExistence type="predicted"/>
<dbReference type="InterPro" id="IPR057135">
    <property type="entry name" value="At4g27190-like_LRR"/>
</dbReference>
<sequence>MHGMLSDRNPCENYMRIDLDADSLVGSRINMLLKRTNTLVLNMFRLRDALNLLDTECCVNLKYLELNHCHALEYVIACIVLPVLESLTIQGAEMLKEICHGEDLLPVGSRKQLSKLSLSNLPSLTNFWKIESQPEYLRNLRSVEVCSCERLKSLFQLPGASNLKELETVDIQNCRDWKRFLLA</sequence>
<comment type="caution">
    <text evidence="3">The sequence shown here is derived from an EMBL/GenBank/DDBJ whole genome shotgun (WGS) entry which is preliminary data.</text>
</comment>
<dbReference type="Pfam" id="PF23247">
    <property type="entry name" value="LRR_RPS2"/>
    <property type="match status" value="1"/>
</dbReference>
<dbReference type="Gramene" id="PRQ25301">
    <property type="protein sequence ID" value="PRQ25301"/>
    <property type="gene ID" value="RchiOBHm_Chr6g0282061"/>
</dbReference>
<protein>
    <submittedName>
        <fullName evidence="3">Putative leucine-rich repeat domain, L domain-containing protein</fullName>
    </submittedName>
</protein>
<dbReference type="InterPro" id="IPR032675">
    <property type="entry name" value="LRR_dom_sf"/>
</dbReference>
<keyword evidence="4" id="KW-1185">Reference proteome</keyword>
<dbReference type="SUPFAM" id="SSF52047">
    <property type="entry name" value="RNI-like"/>
    <property type="match status" value="1"/>
</dbReference>
<dbReference type="Proteomes" id="UP000238479">
    <property type="component" value="Chromosome 6"/>
</dbReference>
<evidence type="ECO:0000313" key="4">
    <source>
        <dbReference type="Proteomes" id="UP000238479"/>
    </source>
</evidence>
<reference evidence="3 4" key="1">
    <citation type="journal article" date="2018" name="Nat. Genet.">
        <title>The Rosa genome provides new insights in the design of modern roses.</title>
        <authorList>
            <person name="Bendahmane M."/>
        </authorList>
    </citation>
    <scope>NUCLEOTIDE SEQUENCE [LARGE SCALE GENOMIC DNA]</scope>
    <source>
        <strain evidence="4">cv. Old Blush</strain>
    </source>
</reference>